<feature type="domain" description="Glutaminase A N-terminal" evidence="3">
    <location>
        <begin position="133"/>
        <end position="353"/>
    </location>
</feature>
<feature type="chain" id="PRO_5022119401" evidence="1">
    <location>
        <begin position="19"/>
        <end position="817"/>
    </location>
</feature>
<dbReference type="PANTHER" id="PTHR31987:SF12">
    <property type="entry name" value="PUTATIVE (AFU_ORTHOLOGUE AFUA_3G10910)-RELATED"/>
    <property type="match status" value="1"/>
</dbReference>
<accession>A0A559MM75</accession>
<evidence type="ECO:0000313" key="4">
    <source>
        <dbReference type="EMBL" id="TVY94059.1"/>
    </source>
</evidence>
<comment type="caution">
    <text evidence="4">The sequence shown here is derived from an EMBL/GenBank/DDBJ whole genome shotgun (WGS) entry which is preliminary data.</text>
</comment>
<feature type="signal peptide" evidence="1">
    <location>
        <begin position="1"/>
        <end position="18"/>
    </location>
</feature>
<dbReference type="Proteomes" id="UP000315522">
    <property type="component" value="Unassembled WGS sequence"/>
</dbReference>
<evidence type="ECO:0000259" key="2">
    <source>
        <dbReference type="Pfam" id="PF16335"/>
    </source>
</evidence>
<keyword evidence="5" id="KW-1185">Reference proteome</keyword>
<dbReference type="PANTHER" id="PTHR31987">
    <property type="entry name" value="GLUTAMINASE A-RELATED"/>
    <property type="match status" value="1"/>
</dbReference>
<name>A0A559MM75_9HELO</name>
<sequence>MRWATCFAVAALAVISEASTLTPPVIPLAVRTPYLSTWLGHARENPWEHWPIFWTGQEVQLSRDPSKQVGLSVLAAVPKSNTVFPLLGRPQDSLPESGETFNVSYPAYLGATFDASTTNLTYKIPAPKSSQEPLEVVLSFLSPVTPTSSLRQAIPASYLTVEVSGGFDLDIYVDLNGQWVSANRDNTIQWEFGQEHIEGKKENAPLKTWKVKRMTEQLLTEDADRGEWGTLFFTGPSDVQHEAGTSALLRQRFSRTGTLQNTVDENFRAIMDDEPVFAFSKSFELNGTSAAGGKSYDSVLFTIAHIQDPVIQFASARGMTLMKPLWQSYYPTAETVLDFHYHDFDKVSKLAGNYSEQLEIDALKSGSEDYKDILALSARQVMGACSFAGTPDDPLIFFKEISSDGNMNTVDVIYPAFPYFLYTNPKWLAWLMEPLIEHQLSGQYPNDYSMHDVGASFPNATGHPDGNDEYMPVEECGDMLIMGLALVNSLKYDTEPASIWSAAGANKYIESADGSFPLYIDSDGMDDSFGGPISAKGEKQARKWIERSYRLWKQWTGYLVRETLIPSNQLSTDDFAGWLANQTNLAVKGIIGIRAMAEIADLVGETEDAKYYQNISEVYIKRWHDEFAFSRDGAHAKLAYTWYGSWTTLYNLYADALLCFHLPSSSSPRFAQGQKPLLDSKPSKTAFIDEKVYKTQSDWYHNVRQRYGLPLDSRQLQTKSDWEFFAVAVASKQVREEIVESIALWVNETSTDCPLTDLYDTEGDGGFPGNAFKARPVVGGHYAFLALERACGGKAMEGLSFLDDEPAPEFATGRLEL</sequence>
<protein>
    <submittedName>
        <fullName evidence="4">Putative glutaminase</fullName>
    </submittedName>
</protein>
<dbReference type="InterPro" id="IPR032514">
    <property type="entry name" value="GtaA_central"/>
</dbReference>
<feature type="domain" description="Glutaminase A central" evidence="2">
    <location>
        <begin position="539"/>
        <end position="662"/>
    </location>
</feature>
<dbReference type="InterPro" id="IPR052743">
    <property type="entry name" value="Glutaminase_GtaA"/>
</dbReference>
<organism evidence="4 5">
    <name type="scientific">Lachnellula willkommii</name>
    <dbReference type="NCBI Taxonomy" id="215461"/>
    <lineage>
        <taxon>Eukaryota</taxon>
        <taxon>Fungi</taxon>
        <taxon>Dikarya</taxon>
        <taxon>Ascomycota</taxon>
        <taxon>Pezizomycotina</taxon>
        <taxon>Leotiomycetes</taxon>
        <taxon>Helotiales</taxon>
        <taxon>Lachnaceae</taxon>
        <taxon>Lachnellula</taxon>
    </lineage>
</organism>
<evidence type="ECO:0000259" key="3">
    <source>
        <dbReference type="Pfam" id="PF17168"/>
    </source>
</evidence>
<dbReference type="InterPro" id="IPR033433">
    <property type="entry name" value="GtaA_N"/>
</dbReference>
<dbReference type="EMBL" id="QGML01000046">
    <property type="protein sequence ID" value="TVY94059.1"/>
    <property type="molecule type" value="Genomic_DNA"/>
</dbReference>
<keyword evidence="1" id="KW-0732">Signal</keyword>
<evidence type="ECO:0000256" key="1">
    <source>
        <dbReference type="SAM" id="SignalP"/>
    </source>
</evidence>
<evidence type="ECO:0000313" key="5">
    <source>
        <dbReference type="Proteomes" id="UP000315522"/>
    </source>
</evidence>
<dbReference type="Pfam" id="PF17168">
    <property type="entry name" value="DUF5127"/>
    <property type="match status" value="1"/>
</dbReference>
<proteinExistence type="predicted"/>
<gene>
    <name evidence="4" type="ORF">LAWI1_G000386</name>
</gene>
<reference evidence="4 5" key="1">
    <citation type="submission" date="2018-05" db="EMBL/GenBank/DDBJ databases">
        <title>Genome sequencing and assembly of the regulated plant pathogen Lachnellula willkommii and related sister species for the development of diagnostic species identification markers.</title>
        <authorList>
            <person name="Giroux E."/>
            <person name="Bilodeau G."/>
        </authorList>
    </citation>
    <scope>NUCLEOTIDE SEQUENCE [LARGE SCALE GENOMIC DNA]</scope>
    <source>
        <strain evidence="4 5">CBS 172.35</strain>
    </source>
</reference>
<feature type="domain" description="Glutaminase A central" evidence="2">
    <location>
        <begin position="685"/>
        <end position="785"/>
    </location>
</feature>
<dbReference type="AlphaFoldDB" id="A0A559MM75"/>
<dbReference type="Pfam" id="PF16335">
    <property type="entry name" value="GtaA_6_Hairpin"/>
    <property type="match status" value="3"/>
</dbReference>
<feature type="domain" description="Glutaminase A central" evidence="2">
    <location>
        <begin position="367"/>
        <end position="489"/>
    </location>
</feature>